<protein>
    <submittedName>
        <fullName evidence="9">Uncharacterized protein</fullName>
    </submittedName>
</protein>
<dbReference type="AlphaFoldDB" id="A0A917UNA8"/>
<dbReference type="GO" id="GO:0046872">
    <property type="term" value="F:metal ion binding"/>
    <property type="evidence" value="ECO:0007669"/>
    <property type="project" value="UniProtKB-KW"/>
</dbReference>
<evidence type="ECO:0000313" key="9">
    <source>
        <dbReference type="EMBL" id="GGJ70004.1"/>
    </source>
</evidence>
<dbReference type="GO" id="GO:0051607">
    <property type="term" value="P:defense response to virus"/>
    <property type="evidence" value="ECO:0007669"/>
    <property type="project" value="UniProtKB-KW"/>
</dbReference>
<evidence type="ECO:0000256" key="5">
    <source>
        <dbReference type="ARBA" id="ARBA00022759"/>
    </source>
</evidence>
<dbReference type="Gene3D" id="3.30.70.240">
    <property type="match status" value="1"/>
</dbReference>
<dbReference type="Pfam" id="PF09827">
    <property type="entry name" value="CRISPR_Cas2"/>
    <property type="match status" value="1"/>
</dbReference>
<evidence type="ECO:0000256" key="4">
    <source>
        <dbReference type="ARBA" id="ARBA00022723"/>
    </source>
</evidence>
<gene>
    <name evidence="9" type="ORF">GCM10012282_78590</name>
</gene>
<evidence type="ECO:0000256" key="8">
    <source>
        <dbReference type="ARBA" id="ARBA00023118"/>
    </source>
</evidence>
<dbReference type="InterPro" id="IPR021127">
    <property type="entry name" value="CRISPR_associated_Cas2"/>
</dbReference>
<dbReference type="SUPFAM" id="SSF143430">
    <property type="entry name" value="TTP0101/SSO1404-like"/>
    <property type="match status" value="1"/>
</dbReference>
<dbReference type="EMBL" id="BMMU01000057">
    <property type="protein sequence ID" value="GGJ70004.1"/>
    <property type="molecule type" value="Genomic_DNA"/>
</dbReference>
<proteinExistence type="inferred from homology"/>
<comment type="similarity">
    <text evidence="2">Belongs to the CRISPR-associated endoribonuclease Cas2 protein family.</text>
</comment>
<comment type="caution">
    <text evidence="9">The sequence shown here is derived from an EMBL/GenBank/DDBJ whole genome shotgun (WGS) entry which is preliminary data.</text>
</comment>
<evidence type="ECO:0000313" key="10">
    <source>
        <dbReference type="Proteomes" id="UP000625682"/>
    </source>
</evidence>
<organism evidence="9 10">
    <name type="scientific">Streptomyces lacrimifluminis</name>
    <dbReference type="NCBI Taxonomy" id="1500077"/>
    <lineage>
        <taxon>Bacteria</taxon>
        <taxon>Bacillati</taxon>
        <taxon>Actinomycetota</taxon>
        <taxon>Actinomycetes</taxon>
        <taxon>Kitasatosporales</taxon>
        <taxon>Streptomycetaceae</taxon>
        <taxon>Streptomyces</taxon>
    </lineage>
</organism>
<accession>A0A917UNA8</accession>
<keyword evidence="5" id="KW-0255">Endonuclease</keyword>
<reference evidence="9" key="1">
    <citation type="journal article" date="2014" name="Int. J. Syst. Evol. Microbiol.">
        <title>Complete genome sequence of Corynebacterium casei LMG S-19264T (=DSM 44701T), isolated from a smear-ripened cheese.</title>
        <authorList>
            <consortium name="US DOE Joint Genome Institute (JGI-PGF)"/>
            <person name="Walter F."/>
            <person name="Albersmeier A."/>
            <person name="Kalinowski J."/>
            <person name="Ruckert C."/>
        </authorList>
    </citation>
    <scope>NUCLEOTIDE SEQUENCE</scope>
    <source>
        <strain evidence="9">CGMCC 4.7272</strain>
    </source>
</reference>
<dbReference type="Proteomes" id="UP000625682">
    <property type="component" value="Unassembled WGS sequence"/>
</dbReference>
<dbReference type="GO" id="GO:0016787">
    <property type="term" value="F:hydrolase activity"/>
    <property type="evidence" value="ECO:0007669"/>
    <property type="project" value="UniProtKB-KW"/>
</dbReference>
<evidence type="ECO:0000256" key="6">
    <source>
        <dbReference type="ARBA" id="ARBA00022801"/>
    </source>
</evidence>
<dbReference type="CDD" id="cd09725">
    <property type="entry name" value="Cas2_I_II_III"/>
    <property type="match status" value="1"/>
</dbReference>
<comment type="cofactor">
    <cofactor evidence="1">
        <name>Mg(2+)</name>
        <dbReference type="ChEBI" id="CHEBI:18420"/>
    </cofactor>
</comment>
<evidence type="ECO:0000256" key="1">
    <source>
        <dbReference type="ARBA" id="ARBA00001946"/>
    </source>
</evidence>
<evidence type="ECO:0000256" key="2">
    <source>
        <dbReference type="ARBA" id="ARBA00009959"/>
    </source>
</evidence>
<keyword evidence="6" id="KW-0378">Hydrolase</keyword>
<sequence length="83" mass="9210">MPYTLLVSYDIADDDRRGKIFDLLAAQGARVQYSVKPALLDHEGVYASRSGRVPCSFHISPHCRSVPQTLATKCACWPDVTSR</sequence>
<name>A0A917UNA8_9ACTN</name>
<dbReference type="GO" id="GO:0004521">
    <property type="term" value="F:RNA endonuclease activity"/>
    <property type="evidence" value="ECO:0007669"/>
    <property type="project" value="InterPro"/>
</dbReference>
<dbReference type="GO" id="GO:0043571">
    <property type="term" value="P:maintenance of CRISPR repeat elements"/>
    <property type="evidence" value="ECO:0007669"/>
    <property type="project" value="InterPro"/>
</dbReference>
<keyword evidence="3" id="KW-0540">Nuclease</keyword>
<keyword evidence="8" id="KW-0051">Antiviral defense</keyword>
<evidence type="ECO:0000256" key="3">
    <source>
        <dbReference type="ARBA" id="ARBA00022722"/>
    </source>
</evidence>
<dbReference type="InterPro" id="IPR019199">
    <property type="entry name" value="Virulence_VapD/CRISPR_Cas2"/>
</dbReference>
<dbReference type="RefSeq" id="WP_189152177.1">
    <property type="nucleotide sequence ID" value="NZ_BAABER010000057.1"/>
</dbReference>
<keyword evidence="7" id="KW-0460">Magnesium</keyword>
<keyword evidence="4" id="KW-0479">Metal-binding</keyword>
<keyword evidence="10" id="KW-1185">Reference proteome</keyword>
<evidence type="ECO:0000256" key="7">
    <source>
        <dbReference type="ARBA" id="ARBA00022842"/>
    </source>
</evidence>
<reference evidence="9" key="2">
    <citation type="submission" date="2020-09" db="EMBL/GenBank/DDBJ databases">
        <authorList>
            <person name="Sun Q."/>
            <person name="Zhou Y."/>
        </authorList>
    </citation>
    <scope>NUCLEOTIDE SEQUENCE</scope>
    <source>
        <strain evidence="9">CGMCC 4.7272</strain>
    </source>
</reference>